<dbReference type="EMBL" id="LJOW01000082">
    <property type="protein sequence ID" value="OBQ42846.1"/>
    <property type="molecule type" value="Genomic_DNA"/>
</dbReference>
<organism evidence="1 2">
    <name type="scientific">Aphanizomenon flos-aquae WA102</name>
    <dbReference type="NCBI Taxonomy" id="1710896"/>
    <lineage>
        <taxon>Bacteria</taxon>
        <taxon>Bacillati</taxon>
        <taxon>Cyanobacteriota</taxon>
        <taxon>Cyanophyceae</taxon>
        <taxon>Nostocales</taxon>
        <taxon>Aphanizomenonaceae</taxon>
        <taxon>Aphanizomenon</taxon>
    </lineage>
</organism>
<reference evidence="1 2" key="1">
    <citation type="submission" date="2015-09" db="EMBL/GenBank/DDBJ databases">
        <title>Aphanizomenon flos-aquae WA102.</title>
        <authorList>
            <person name="Driscoll C."/>
        </authorList>
    </citation>
    <scope>NUCLEOTIDE SEQUENCE [LARGE SCALE GENOMIC DNA]</scope>
    <source>
        <strain evidence="1">WA102</strain>
    </source>
</reference>
<dbReference type="AlphaFoldDB" id="A0A1B7X0F7"/>
<dbReference type="Proteomes" id="UP000092093">
    <property type="component" value="Unassembled WGS sequence"/>
</dbReference>
<gene>
    <name evidence="1" type="ORF">AN484_15560</name>
</gene>
<comment type="caution">
    <text evidence="1">The sequence shown here is derived from an EMBL/GenBank/DDBJ whole genome shotgun (WGS) entry which is preliminary data.</text>
</comment>
<proteinExistence type="predicted"/>
<evidence type="ECO:0000313" key="1">
    <source>
        <dbReference type="EMBL" id="OBQ42846.1"/>
    </source>
</evidence>
<sequence length="64" mass="7373">MENTETTEICLIISDVVTPENANNKILEHLAQSPKRILVRPVDENRVVVTAEYTQTLQEIIEYF</sequence>
<accession>A0A1B7X0F7</accession>
<protein>
    <submittedName>
        <fullName evidence="1">Uncharacterized protein</fullName>
    </submittedName>
</protein>
<evidence type="ECO:0000313" key="2">
    <source>
        <dbReference type="Proteomes" id="UP000092093"/>
    </source>
</evidence>
<name>A0A1B7X0F7_APHFL</name>